<dbReference type="GO" id="GO:0033969">
    <property type="term" value="F:gamma-glutamyl-gamma-aminobutyrate hydrolase activity"/>
    <property type="evidence" value="ECO:0007669"/>
    <property type="project" value="TreeGrafter"/>
</dbReference>
<dbReference type="Gene3D" id="3.40.50.880">
    <property type="match status" value="1"/>
</dbReference>
<dbReference type="PATRIC" id="fig|471514.4.peg.167"/>
<reference evidence="1 2" key="1">
    <citation type="submission" date="2015-09" db="EMBL/GenBank/DDBJ databases">
        <title>Draft genome sequence of Alicyclobacillus ferrooxydans DSM 22381.</title>
        <authorList>
            <person name="Hemp J."/>
        </authorList>
    </citation>
    <scope>NUCLEOTIDE SEQUENCE [LARGE SCALE GENOMIC DNA]</scope>
    <source>
        <strain evidence="1 2">TC-34</strain>
    </source>
</reference>
<protein>
    <submittedName>
        <fullName evidence="1">Uncharacterized protein</fullName>
    </submittedName>
</protein>
<dbReference type="PANTHER" id="PTHR43235:SF1">
    <property type="entry name" value="GLUTAMINE AMIDOTRANSFERASE PB2B2.05-RELATED"/>
    <property type="match status" value="1"/>
</dbReference>
<evidence type="ECO:0000313" key="2">
    <source>
        <dbReference type="Proteomes" id="UP000050482"/>
    </source>
</evidence>
<dbReference type="Pfam" id="PF07722">
    <property type="entry name" value="Peptidase_C26"/>
    <property type="match status" value="1"/>
</dbReference>
<organism evidence="1 2">
    <name type="scientific">Alicyclobacillus ferrooxydans</name>
    <dbReference type="NCBI Taxonomy" id="471514"/>
    <lineage>
        <taxon>Bacteria</taxon>
        <taxon>Bacillati</taxon>
        <taxon>Bacillota</taxon>
        <taxon>Bacilli</taxon>
        <taxon>Bacillales</taxon>
        <taxon>Alicyclobacillaceae</taxon>
        <taxon>Alicyclobacillus</taxon>
    </lineage>
</organism>
<sequence length="245" mass="27053">MRKPLIGISGNRNNRKMDVAAPNLLGVNVSDDYVHGVETAGGIPVVIPFYEDKSSVDSLAAHLDGLLLSGGEDINPLLFGEQPRRGLGSVTPERDELEKALIEVMMEQGKPILAICRGIQILNAVLGGTLYQDLPSQWASTIQHAQKSRRDHLSHTIRIERDSKLFTLLGKQDEVYCNSYHHQAIKECAPSLRPVGWDPDGLIEAVEHVDADFVVGVQWHPENLWRTTPYYLGLFQGLVEAATKG</sequence>
<dbReference type="GO" id="GO:0006598">
    <property type="term" value="P:polyamine catabolic process"/>
    <property type="evidence" value="ECO:0007669"/>
    <property type="project" value="TreeGrafter"/>
</dbReference>
<gene>
    <name evidence="1" type="ORF">AN477_00940</name>
</gene>
<dbReference type="GO" id="GO:0005829">
    <property type="term" value="C:cytosol"/>
    <property type="evidence" value="ECO:0007669"/>
    <property type="project" value="TreeGrafter"/>
</dbReference>
<dbReference type="OrthoDB" id="9813383at2"/>
<dbReference type="InterPro" id="IPR011697">
    <property type="entry name" value="Peptidase_C26"/>
</dbReference>
<proteinExistence type="predicted"/>
<dbReference type="STRING" id="471514.AN477_00940"/>
<dbReference type="FunFam" id="3.40.50.880:FF:000030">
    <property type="entry name" value="Gamma-glutamyl-gamma-aminobutyrate hydrolase PuuD"/>
    <property type="match status" value="1"/>
</dbReference>
<dbReference type="InterPro" id="IPR044668">
    <property type="entry name" value="PuuD-like"/>
</dbReference>
<dbReference type="AlphaFoldDB" id="A0A0P9CSB8"/>
<accession>A0A0P9CSB8</accession>
<comment type="caution">
    <text evidence="1">The sequence shown here is derived from an EMBL/GenBank/DDBJ whole genome shotgun (WGS) entry which is preliminary data.</text>
</comment>
<dbReference type="SUPFAM" id="SSF52317">
    <property type="entry name" value="Class I glutamine amidotransferase-like"/>
    <property type="match status" value="1"/>
</dbReference>
<dbReference type="InterPro" id="IPR029062">
    <property type="entry name" value="Class_I_gatase-like"/>
</dbReference>
<evidence type="ECO:0000313" key="1">
    <source>
        <dbReference type="EMBL" id="KPV45732.1"/>
    </source>
</evidence>
<name>A0A0P9CSB8_9BACL</name>
<dbReference type="Proteomes" id="UP000050482">
    <property type="component" value="Unassembled WGS sequence"/>
</dbReference>
<dbReference type="PANTHER" id="PTHR43235">
    <property type="entry name" value="GLUTAMINE AMIDOTRANSFERASE PB2B2.05-RELATED"/>
    <property type="match status" value="1"/>
</dbReference>
<dbReference type="PROSITE" id="PS51273">
    <property type="entry name" value="GATASE_TYPE_1"/>
    <property type="match status" value="1"/>
</dbReference>
<keyword evidence="2" id="KW-1185">Reference proteome</keyword>
<dbReference type="EMBL" id="LJCO01000008">
    <property type="protein sequence ID" value="KPV45732.1"/>
    <property type="molecule type" value="Genomic_DNA"/>
</dbReference>
<dbReference type="CDD" id="cd01745">
    <property type="entry name" value="GATase1_2"/>
    <property type="match status" value="1"/>
</dbReference>